<dbReference type="Gene3D" id="3.40.50.300">
    <property type="entry name" value="P-loop containing nucleotide triphosphate hydrolases"/>
    <property type="match status" value="2"/>
</dbReference>
<evidence type="ECO:0000313" key="7">
    <source>
        <dbReference type="Proteomes" id="UP000004315"/>
    </source>
</evidence>
<reference evidence="6 7" key="1">
    <citation type="submission" date="2008-11" db="EMBL/GenBank/DDBJ databases">
        <title>Draft genome sequence of Eubacterium biforme (DSM 3989).</title>
        <authorList>
            <person name="Sudarsanam P."/>
            <person name="Ley R."/>
            <person name="Guruge J."/>
            <person name="Turnbaugh P.J."/>
            <person name="Mahowald M."/>
            <person name="Liep D."/>
            <person name="Gordon J."/>
        </authorList>
    </citation>
    <scope>NUCLEOTIDE SEQUENCE [LARGE SCALE GENOMIC DNA]</scope>
    <source>
        <strain evidence="6 7">DSM 3989</strain>
    </source>
</reference>
<evidence type="ECO:0000256" key="3">
    <source>
        <dbReference type="ARBA" id="ARBA00022806"/>
    </source>
</evidence>
<dbReference type="Pfam" id="PF04851">
    <property type="entry name" value="ResIII"/>
    <property type="match status" value="1"/>
</dbReference>
<proteinExistence type="predicted"/>
<evidence type="ECO:0000313" key="6">
    <source>
        <dbReference type="EMBL" id="EEC89187.1"/>
    </source>
</evidence>
<dbReference type="InterPro" id="IPR001650">
    <property type="entry name" value="Helicase_C-like"/>
</dbReference>
<dbReference type="SUPFAM" id="SSF52540">
    <property type="entry name" value="P-loop containing nucleoside triphosphate hydrolases"/>
    <property type="match status" value="2"/>
</dbReference>
<evidence type="ECO:0000259" key="5">
    <source>
        <dbReference type="PROSITE" id="PS51192"/>
    </source>
</evidence>
<dbReference type="SMART" id="SM00487">
    <property type="entry name" value="DEXDc"/>
    <property type="match status" value="1"/>
</dbReference>
<dbReference type="HOGENOM" id="CLU_011771_1_0_9"/>
<dbReference type="SUPFAM" id="SSF56024">
    <property type="entry name" value="Phospholipase D/nuclease"/>
    <property type="match status" value="1"/>
</dbReference>
<dbReference type="Pfam" id="PF00271">
    <property type="entry name" value="Helicase_C"/>
    <property type="match status" value="1"/>
</dbReference>
<dbReference type="InterPro" id="IPR006935">
    <property type="entry name" value="Helicase/UvrB_N"/>
</dbReference>
<dbReference type="EMBL" id="ABYT01000114">
    <property type="protein sequence ID" value="EEC89187.1"/>
    <property type="molecule type" value="Genomic_DNA"/>
</dbReference>
<dbReference type="InterPro" id="IPR027417">
    <property type="entry name" value="P-loop_NTPase"/>
</dbReference>
<dbReference type="GO" id="GO:0016787">
    <property type="term" value="F:hydrolase activity"/>
    <property type="evidence" value="ECO:0007669"/>
    <property type="project" value="UniProtKB-KW"/>
</dbReference>
<dbReference type="PANTHER" id="PTHR11274:SF0">
    <property type="entry name" value="GENERAL TRANSCRIPTION AND DNA REPAIR FACTOR IIH HELICASE SUBUNIT XPB"/>
    <property type="match status" value="1"/>
</dbReference>
<feature type="domain" description="Helicase ATP-binding" evidence="5">
    <location>
        <begin position="468"/>
        <end position="634"/>
    </location>
</feature>
<organism evidence="6 7">
    <name type="scientific">Holdemanella biformis DSM 3989</name>
    <dbReference type="NCBI Taxonomy" id="518637"/>
    <lineage>
        <taxon>Bacteria</taxon>
        <taxon>Bacillati</taxon>
        <taxon>Bacillota</taxon>
        <taxon>Erysipelotrichia</taxon>
        <taxon>Erysipelotrichales</taxon>
        <taxon>Erysipelotrichaceae</taxon>
        <taxon>Holdemanella</taxon>
    </lineage>
</organism>
<sequence length="997" mass="114496">MFFLLTNSIKIVLKRVGGFVKQTNDNLTIIDDLKKEIQCLKNILNREGISYQEELDQLKNSANAETIETNQESRIVFPNEITKDMANRFFARFWGRTDVYAKRVENKKTNKAGYYPQCINFWSDGCGKKWNAGFRCQDCHYQKYKALTIDSIMSHLKGNEVIGVYPLYKDNTCRFLVFDFDNHDKDAGNDFANKDERWKEEVNAMREICQLNGIDPLIERSRSGKGAHIWIFFDKPISAILARNFGNALLDKGAEQVNLKSFKYYDRMIPAQDSMPKGGLGNLIALPLQGRALKDGNSAFIDENWNAYSNQWNILWSKPKLSQSFIEEKIKEWHGNSDDKPWESVKEFEKNEVDGKMHIILSNGIYVDTSNLSVSIQNKIRKLARISNPIYYKNQGMGISTFGMYKYIYLGEDHDSGYIQIPRGCYDTLISYNKNARIQMMIDDKRQQGRSIDVTFKGELKPEQNVALNKMIEHDNGILLATTAFGKTVLCADLIATKKVNTLILLESSSLLEQWKDKLQTFLDINEELPEYTTPKGLIKKRKSLIGTLQGSHDSMTGIIDIAMAGSICKKGKFHKLLNEYGMIIVDECHHAASNTESAVLKEIKAKYVYGVTAVDRTDQLDKMNFMLIGPIRHKYSAKEQAKQQGIPRLLYPRFTHVVAPRGMMKDEKNPNEAYSILRDNDLRDQMIIQDIKECIKKKRTPVVLSKYVNHCKKLYKQLEGVADSVFLLIGSQSKKENNHIVELMKSVPEDKTMILVATGSLVGEGFDLDRLDTLFLAMPVASSSVIEQFTGRIHRLYDKKDTILVYDYVDVHIPMFDRMYGKRLKAYKKSGYELISDTNGIKSELKISQSIYDASNYYDMYSHDLMRAKKNIIVSSPSLSGDRVLEFTKLIKEKMESGVEVTIVSWMPDKIRFGSSNYRMQLLEEMRQSGFYLKSAEDNCEHFAIIDQEIVWYGNINLLGKQDVEDHMMRIQSKEIASELMEMTFGNSLYNYLNNF</sequence>
<keyword evidence="2" id="KW-0378">Hydrolase</keyword>
<keyword evidence="7" id="KW-1185">Reference proteome</keyword>
<evidence type="ECO:0000256" key="1">
    <source>
        <dbReference type="ARBA" id="ARBA00022741"/>
    </source>
</evidence>
<dbReference type="Proteomes" id="UP000004315">
    <property type="component" value="Unassembled WGS sequence"/>
</dbReference>
<dbReference type="GO" id="GO:0004386">
    <property type="term" value="F:helicase activity"/>
    <property type="evidence" value="ECO:0007669"/>
    <property type="project" value="UniProtKB-KW"/>
</dbReference>
<evidence type="ECO:0000256" key="2">
    <source>
        <dbReference type="ARBA" id="ARBA00022801"/>
    </source>
</evidence>
<keyword evidence="3" id="KW-0347">Helicase</keyword>
<dbReference type="Gene3D" id="3.30.870.10">
    <property type="entry name" value="Endonuclease Chain A"/>
    <property type="match status" value="1"/>
</dbReference>
<dbReference type="CDD" id="cd00525">
    <property type="entry name" value="AE_Prim_S_like"/>
    <property type="match status" value="1"/>
</dbReference>
<dbReference type="GO" id="GO:0003677">
    <property type="term" value="F:DNA binding"/>
    <property type="evidence" value="ECO:0007669"/>
    <property type="project" value="InterPro"/>
</dbReference>
<dbReference type="InterPro" id="IPR050615">
    <property type="entry name" value="ATP-dep_DNA_Helicase"/>
</dbReference>
<dbReference type="eggNOG" id="COG4951">
    <property type="taxonomic scope" value="Bacteria"/>
</dbReference>
<keyword evidence="4" id="KW-0067">ATP-binding</keyword>
<keyword evidence="1" id="KW-0547">Nucleotide-binding</keyword>
<dbReference type="InterPro" id="IPR054347">
    <property type="entry name" value="TOTE_primase"/>
</dbReference>
<dbReference type="PROSITE" id="PS51192">
    <property type="entry name" value="HELICASE_ATP_BIND_1"/>
    <property type="match status" value="1"/>
</dbReference>
<comment type="caution">
    <text evidence="6">The sequence shown here is derived from an EMBL/GenBank/DDBJ whole genome shotgun (WGS) entry which is preliminary data.</text>
</comment>
<accession>B7CDD2</accession>
<dbReference type="CDD" id="cd18785">
    <property type="entry name" value="SF2_C"/>
    <property type="match status" value="1"/>
</dbReference>
<protein>
    <submittedName>
        <fullName evidence="6">DNA primase small subunit</fullName>
    </submittedName>
</protein>
<dbReference type="InterPro" id="IPR014001">
    <property type="entry name" value="Helicase_ATP-bd"/>
</dbReference>
<dbReference type="Pfam" id="PF22548">
    <property type="entry name" value="AEP-TOTE"/>
    <property type="match status" value="1"/>
</dbReference>
<dbReference type="STRING" id="518637.EUBIFOR_02215"/>
<dbReference type="AlphaFoldDB" id="B7CDD2"/>
<name>B7CDD2_9FIRM</name>
<dbReference type="GO" id="GO:0005524">
    <property type="term" value="F:ATP binding"/>
    <property type="evidence" value="ECO:0007669"/>
    <property type="project" value="UniProtKB-KW"/>
</dbReference>
<dbReference type="PANTHER" id="PTHR11274">
    <property type="entry name" value="RAD25/XP-B DNA REPAIR HELICASE"/>
    <property type="match status" value="1"/>
</dbReference>
<dbReference type="eggNOG" id="COG1061">
    <property type="taxonomic scope" value="Bacteria"/>
</dbReference>
<dbReference type="CDD" id="cd09126">
    <property type="entry name" value="PLDc_C_DEXD_like"/>
    <property type="match status" value="1"/>
</dbReference>
<evidence type="ECO:0000256" key="4">
    <source>
        <dbReference type="ARBA" id="ARBA00022840"/>
    </source>
</evidence>
<gene>
    <name evidence="6" type="ORF">EUBIFOR_02215</name>
</gene>